<gene>
    <name evidence="1" type="ORF">METZ01_LOCUS169370</name>
</gene>
<name>A0A382BRR7_9ZZZZ</name>
<accession>A0A382BRR7</accession>
<proteinExistence type="predicted"/>
<organism evidence="1">
    <name type="scientific">marine metagenome</name>
    <dbReference type="NCBI Taxonomy" id="408172"/>
    <lineage>
        <taxon>unclassified sequences</taxon>
        <taxon>metagenomes</taxon>
        <taxon>ecological metagenomes</taxon>
    </lineage>
</organism>
<protein>
    <submittedName>
        <fullName evidence="1">Uncharacterized protein</fullName>
    </submittedName>
</protein>
<reference evidence="1" key="1">
    <citation type="submission" date="2018-05" db="EMBL/GenBank/DDBJ databases">
        <authorList>
            <person name="Lanie J.A."/>
            <person name="Ng W.-L."/>
            <person name="Kazmierczak K.M."/>
            <person name="Andrzejewski T.M."/>
            <person name="Davidsen T.M."/>
            <person name="Wayne K.J."/>
            <person name="Tettelin H."/>
            <person name="Glass J.I."/>
            <person name="Rusch D."/>
            <person name="Podicherti R."/>
            <person name="Tsui H.-C.T."/>
            <person name="Winkler M.E."/>
        </authorList>
    </citation>
    <scope>NUCLEOTIDE SEQUENCE</scope>
</reference>
<evidence type="ECO:0000313" key="1">
    <source>
        <dbReference type="EMBL" id="SVB16516.1"/>
    </source>
</evidence>
<dbReference type="AlphaFoldDB" id="A0A382BRR7"/>
<sequence>MTFGTTRTLLDEMVDRMVAGLINQ</sequence>
<dbReference type="EMBL" id="UINC01031066">
    <property type="protein sequence ID" value="SVB16516.1"/>
    <property type="molecule type" value="Genomic_DNA"/>
</dbReference>